<name>A0A8S5N1W6_9CAUD</name>
<reference evidence="1" key="1">
    <citation type="journal article" date="2021" name="Proc. Natl. Acad. Sci. U.S.A.">
        <title>A Catalog of Tens of Thousands of Viruses from Human Metagenomes Reveals Hidden Associations with Chronic Diseases.</title>
        <authorList>
            <person name="Tisza M.J."/>
            <person name="Buck C.B."/>
        </authorList>
    </citation>
    <scope>NUCLEOTIDE SEQUENCE</scope>
    <source>
        <strain evidence="1">Cttxo15</strain>
    </source>
</reference>
<protein>
    <submittedName>
        <fullName evidence="1">Uncharacterized protein</fullName>
    </submittedName>
</protein>
<dbReference type="EMBL" id="BK015041">
    <property type="protein sequence ID" value="DAD88472.1"/>
    <property type="molecule type" value="Genomic_DNA"/>
</dbReference>
<accession>A0A8S5N1W6</accession>
<proteinExistence type="predicted"/>
<evidence type="ECO:0000313" key="1">
    <source>
        <dbReference type="EMBL" id="DAD88472.1"/>
    </source>
</evidence>
<organism evidence="1">
    <name type="scientific">Podoviridae sp. cttxo15</name>
    <dbReference type="NCBI Taxonomy" id="2826584"/>
    <lineage>
        <taxon>Viruses</taxon>
        <taxon>Duplodnaviria</taxon>
        <taxon>Heunggongvirae</taxon>
        <taxon>Uroviricota</taxon>
        <taxon>Caudoviricetes</taxon>
    </lineage>
</organism>
<sequence>MSYDCSIKILFDHYFIEIIDAGVGRNSELSAFEDKELELFFALIAISKLFNLLRYHLLSFIFDKRENFTVFPHDFIAVFESSALFIKICFHFFRGK</sequence>